<organism evidence="6 7">
    <name type="scientific">Acetanaerobacterium elongatum</name>
    <dbReference type="NCBI Taxonomy" id="258515"/>
    <lineage>
        <taxon>Bacteria</taxon>
        <taxon>Bacillati</taxon>
        <taxon>Bacillota</taxon>
        <taxon>Clostridia</taxon>
        <taxon>Eubacteriales</taxon>
        <taxon>Oscillospiraceae</taxon>
        <taxon>Acetanaerobacterium</taxon>
    </lineage>
</organism>
<feature type="domain" description="HTH lacI-type" evidence="5">
    <location>
        <begin position="1"/>
        <end position="55"/>
    </location>
</feature>
<evidence type="ECO:0000256" key="4">
    <source>
        <dbReference type="ARBA" id="ARBA00023163"/>
    </source>
</evidence>
<dbReference type="EMBL" id="FNID01000005">
    <property type="protein sequence ID" value="SDM79980.1"/>
    <property type="molecule type" value="Genomic_DNA"/>
</dbReference>
<proteinExistence type="predicted"/>
<dbReference type="CDD" id="cd01392">
    <property type="entry name" value="HTH_LacI"/>
    <property type="match status" value="1"/>
</dbReference>
<keyword evidence="4" id="KW-0804">Transcription</keyword>
<dbReference type="STRING" id="258515.SAMN05192585_10554"/>
<sequence length="333" mass="36692">MTIKDIAKISGYGISTVSRALNDHPDVSQETKDKIKQIAKENRFVPNSNAKQLKQQVSNCIVILVKGSFNLFFASIIEQMQTHISRLGYETVIHYLNEDENEVRMAEQICKEIKPLGITFLGGNPETFRKRFSNIAIPCILSTTSAQSLSFENLSSVSVDDVKCAKQAVDYLFAYGHTHIGIVGGNEDISCTSGLRFAGCRQSFQEHGQELTDQYFEQAHFNISAGYEAAKKLLQKNPQLTAIFAMSDMLAFGTIRAISDLGLSVPNDISVIGFDGIELANYYCPKLTTIRQPCENIAVSSAKMLVGAIHGTEQAQHLLLDAEIIEGDSVRSL</sequence>
<evidence type="ECO:0000313" key="6">
    <source>
        <dbReference type="EMBL" id="SDM79980.1"/>
    </source>
</evidence>
<dbReference type="AlphaFoldDB" id="A0A1G9W687"/>
<dbReference type="GO" id="GO:0003700">
    <property type="term" value="F:DNA-binding transcription factor activity"/>
    <property type="evidence" value="ECO:0007669"/>
    <property type="project" value="TreeGrafter"/>
</dbReference>
<keyword evidence="3" id="KW-0238">DNA-binding</keyword>
<dbReference type="SUPFAM" id="SSF47413">
    <property type="entry name" value="lambda repressor-like DNA-binding domains"/>
    <property type="match status" value="1"/>
</dbReference>
<dbReference type="RefSeq" id="WP_092638213.1">
    <property type="nucleotide sequence ID" value="NZ_FNID01000005.1"/>
</dbReference>
<dbReference type="PANTHER" id="PTHR30146">
    <property type="entry name" value="LACI-RELATED TRANSCRIPTIONAL REPRESSOR"/>
    <property type="match status" value="1"/>
</dbReference>
<keyword evidence="2" id="KW-0805">Transcription regulation</keyword>
<dbReference type="SUPFAM" id="SSF53822">
    <property type="entry name" value="Periplasmic binding protein-like I"/>
    <property type="match status" value="1"/>
</dbReference>
<dbReference type="PROSITE" id="PS50932">
    <property type="entry name" value="HTH_LACI_2"/>
    <property type="match status" value="1"/>
</dbReference>
<evidence type="ECO:0000256" key="3">
    <source>
        <dbReference type="ARBA" id="ARBA00023125"/>
    </source>
</evidence>
<dbReference type="InterPro" id="IPR046335">
    <property type="entry name" value="LacI/GalR-like_sensor"/>
</dbReference>
<dbReference type="SMART" id="SM00354">
    <property type="entry name" value="HTH_LACI"/>
    <property type="match status" value="1"/>
</dbReference>
<name>A0A1G9W687_9FIRM</name>
<dbReference type="GO" id="GO:0000976">
    <property type="term" value="F:transcription cis-regulatory region binding"/>
    <property type="evidence" value="ECO:0007669"/>
    <property type="project" value="TreeGrafter"/>
</dbReference>
<dbReference type="Proteomes" id="UP000199182">
    <property type="component" value="Unassembled WGS sequence"/>
</dbReference>
<dbReference type="OrthoDB" id="308642at2"/>
<dbReference type="Pfam" id="PF00356">
    <property type="entry name" value="LacI"/>
    <property type="match status" value="1"/>
</dbReference>
<keyword evidence="7" id="KW-1185">Reference proteome</keyword>
<dbReference type="PANTHER" id="PTHR30146:SF148">
    <property type="entry name" value="HTH-TYPE TRANSCRIPTIONAL REPRESSOR PURR-RELATED"/>
    <property type="match status" value="1"/>
</dbReference>
<dbReference type="Gene3D" id="3.40.50.2300">
    <property type="match status" value="2"/>
</dbReference>
<evidence type="ECO:0000313" key="7">
    <source>
        <dbReference type="Proteomes" id="UP000199182"/>
    </source>
</evidence>
<dbReference type="Pfam" id="PF13377">
    <property type="entry name" value="Peripla_BP_3"/>
    <property type="match status" value="1"/>
</dbReference>
<gene>
    <name evidence="6" type="ORF">SAMN05192585_10554</name>
</gene>
<evidence type="ECO:0000259" key="5">
    <source>
        <dbReference type="PROSITE" id="PS50932"/>
    </source>
</evidence>
<evidence type="ECO:0000256" key="1">
    <source>
        <dbReference type="ARBA" id="ARBA00022491"/>
    </source>
</evidence>
<dbReference type="CDD" id="cd06267">
    <property type="entry name" value="PBP1_LacI_sugar_binding-like"/>
    <property type="match status" value="1"/>
</dbReference>
<protein>
    <submittedName>
        <fullName evidence="6">Transcriptional regulator, LacI family</fullName>
    </submittedName>
</protein>
<dbReference type="InterPro" id="IPR010982">
    <property type="entry name" value="Lambda_DNA-bd_dom_sf"/>
</dbReference>
<keyword evidence="1" id="KW-0678">Repressor</keyword>
<dbReference type="InterPro" id="IPR028082">
    <property type="entry name" value="Peripla_BP_I"/>
</dbReference>
<dbReference type="Gene3D" id="1.10.260.40">
    <property type="entry name" value="lambda repressor-like DNA-binding domains"/>
    <property type="match status" value="1"/>
</dbReference>
<evidence type="ECO:0000256" key="2">
    <source>
        <dbReference type="ARBA" id="ARBA00023015"/>
    </source>
</evidence>
<dbReference type="InterPro" id="IPR000843">
    <property type="entry name" value="HTH_LacI"/>
</dbReference>
<accession>A0A1G9W687</accession>
<reference evidence="6 7" key="1">
    <citation type="submission" date="2016-10" db="EMBL/GenBank/DDBJ databases">
        <authorList>
            <person name="de Groot N.N."/>
        </authorList>
    </citation>
    <scope>NUCLEOTIDE SEQUENCE [LARGE SCALE GENOMIC DNA]</scope>
    <source>
        <strain evidence="6 7">CGMCC 1.5012</strain>
    </source>
</reference>